<name>B8GFW2_METPE</name>
<dbReference type="RefSeq" id="WP_012619314.1">
    <property type="nucleotide sequence ID" value="NC_011832.1"/>
</dbReference>
<comment type="function">
    <text evidence="1">Catalyzes the hydroxylation of the N(6)-(4-aminobutyl)-L-lysine intermediate produced by deoxyhypusine synthase/DHPS on a critical lysine of the eukaryotic translation initiation factor 5A/eIF-5A. This is the second step of the post-translational modification of that lysine into an unusual amino acid residue named hypusine. Hypusination is unique to mature eIF-5A factor and is essential for its function.</text>
</comment>
<dbReference type="OrthoDB" id="142930at2157"/>
<feature type="region of interest" description="Disordered" evidence="2">
    <location>
        <begin position="1107"/>
        <end position="1133"/>
    </location>
</feature>
<dbReference type="Proteomes" id="UP000002457">
    <property type="component" value="Chromosome"/>
</dbReference>
<dbReference type="Gene3D" id="1.25.10.10">
    <property type="entry name" value="Leucine-rich Repeat Variant"/>
    <property type="match status" value="6"/>
</dbReference>
<dbReference type="SUPFAM" id="SSF48371">
    <property type="entry name" value="ARM repeat"/>
    <property type="match status" value="4"/>
</dbReference>
<dbReference type="eggNOG" id="arCOG02967">
    <property type="taxonomic scope" value="Archaea"/>
</dbReference>
<dbReference type="InterPro" id="IPR021133">
    <property type="entry name" value="HEAT_type_2"/>
</dbReference>
<dbReference type="GO" id="GO:0016491">
    <property type="term" value="F:oxidoreductase activity"/>
    <property type="evidence" value="ECO:0007669"/>
    <property type="project" value="TreeGrafter"/>
</dbReference>
<dbReference type="SMART" id="SM00567">
    <property type="entry name" value="EZ_HEAT"/>
    <property type="match status" value="18"/>
</dbReference>
<evidence type="ECO:0000256" key="1">
    <source>
        <dbReference type="ARBA" id="ARBA00045876"/>
    </source>
</evidence>
<evidence type="ECO:0000313" key="4">
    <source>
        <dbReference type="Proteomes" id="UP000002457"/>
    </source>
</evidence>
<proteinExistence type="predicted"/>
<dbReference type="InterPro" id="IPR016024">
    <property type="entry name" value="ARM-type_fold"/>
</dbReference>
<organism evidence="3 4">
    <name type="scientific">Methanosphaerula palustris (strain ATCC BAA-1556 / DSM 19958 / E1-9c)</name>
    <dbReference type="NCBI Taxonomy" id="521011"/>
    <lineage>
        <taxon>Archaea</taxon>
        <taxon>Methanobacteriati</taxon>
        <taxon>Methanobacteriota</taxon>
        <taxon>Stenosarchaea group</taxon>
        <taxon>Methanomicrobia</taxon>
        <taxon>Methanomicrobiales</taxon>
        <taxon>Methanoregulaceae</taxon>
        <taxon>Methanosphaerula</taxon>
    </lineage>
</organism>
<feature type="region of interest" description="Disordered" evidence="2">
    <location>
        <begin position="844"/>
        <end position="867"/>
    </location>
</feature>
<feature type="compositionally biased region" description="Acidic residues" evidence="2">
    <location>
        <begin position="1118"/>
        <end position="1133"/>
    </location>
</feature>
<dbReference type="HOGENOM" id="CLU_273074_0_0_2"/>
<gene>
    <name evidence="3" type="ordered locus">Mpal_2732</name>
</gene>
<dbReference type="PANTHER" id="PTHR12697">
    <property type="entry name" value="PBS LYASE HEAT-LIKE PROTEIN"/>
    <property type="match status" value="1"/>
</dbReference>
<dbReference type="GeneID" id="7270840"/>
<dbReference type="InterPro" id="IPR011989">
    <property type="entry name" value="ARM-like"/>
</dbReference>
<evidence type="ECO:0000256" key="2">
    <source>
        <dbReference type="SAM" id="MobiDB-lite"/>
    </source>
</evidence>
<dbReference type="AlphaFoldDB" id="B8GFW2"/>
<dbReference type="Pfam" id="PF13646">
    <property type="entry name" value="HEAT_2"/>
    <property type="match status" value="4"/>
</dbReference>
<accession>B8GFW2</accession>
<reference evidence="3 4" key="1">
    <citation type="journal article" date="2015" name="Genome Announc.">
        <title>Complete Genome Sequence of Methanosphaerula palustris E1-9CT, a Hydrogenotrophic Methanogen Isolated from a Minerotrophic Fen Peatland.</title>
        <authorList>
            <person name="Cadillo-Quiroz H."/>
            <person name="Browne P."/>
            <person name="Kyrpides N."/>
            <person name="Woyke T."/>
            <person name="Goodwin L."/>
            <person name="Detter C."/>
            <person name="Yavitt J.B."/>
            <person name="Zinder S.H."/>
        </authorList>
    </citation>
    <scope>NUCLEOTIDE SEQUENCE [LARGE SCALE GENOMIC DNA]</scope>
    <source>
        <strain evidence="4">ATCC BAA-1556 / DSM 19958 / E1-9c</strain>
    </source>
</reference>
<dbReference type="PROSITE" id="PS50077">
    <property type="entry name" value="HEAT_REPEAT"/>
    <property type="match status" value="2"/>
</dbReference>
<protein>
    <submittedName>
        <fullName evidence="3">HEAT domain containing protein</fullName>
    </submittedName>
</protein>
<dbReference type="EMBL" id="CP001338">
    <property type="protein sequence ID" value="ACL17995.1"/>
    <property type="molecule type" value="Genomic_DNA"/>
</dbReference>
<dbReference type="SMART" id="SM00185">
    <property type="entry name" value="ARM"/>
    <property type="match status" value="6"/>
</dbReference>
<dbReference type="PANTHER" id="PTHR12697:SF5">
    <property type="entry name" value="DEOXYHYPUSINE HYDROXYLASE"/>
    <property type="match status" value="1"/>
</dbReference>
<dbReference type="InterPro" id="IPR000225">
    <property type="entry name" value="Armadillo"/>
</dbReference>
<keyword evidence="4" id="KW-1185">Reference proteome</keyword>
<dbReference type="KEGG" id="mpl:Mpal_2732"/>
<evidence type="ECO:0000313" key="3">
    <source>
        <dbReference type="EMBL" id="ACL17995.1"/>
    </source>
</evidence>
<sequence>MWLHDLFRPNLGKLAERQDVSGLIAALSHRDPIVQRQASTILRSMGRISVPLLLDTLQHGNAELQQRVSAVLKEIPNLPVETLITALGDDTGHTFPGVATLIATMGDQVVLPLMGALNSEYEEIRKGAIVALGMMGEPARPQLLAALMHPSYRIRYGAALALDRTGWVPQDEREKFRYLFATGQWSELVKKRKAVVLPLLAALEDSHYAVRRDVALALGSIGDLRAIDPLRRLLITDPEETVRAGAAEALGLLVDDQAIPALRAAINDHAHSVRMAAAQALARINWVPDDEQEQLTLLVATEQWSQLIRHGPAAIPVLITALGDEYYGIRTGSAEALWRIGDPAVKSLIRALHDQNPAIRAGSTGVLMRLGAFPREQSAPTYIEQIRPNITPPLHIRREVYPDISWTEDISASGLTPTPCEPDPVEDDLALLLSPTGTQSPEEMMTAEPAVGGSIEFTRDIEDGPSLPLSDDLEDADQILAGLDDSLPPIDLSSLQSTTMTIEAPPFWDLPVEDDLATPEPLSSWLDSDDLIIPQMDDGTPSITPSSVLPVVGGPGLETAGSMDNEASGWAPVQESAFLSLMETLQRNSPDDEERSQLISSYLADQHGVLSSDQPSVIVSAVGPGLSAEDDAVRMVAAEVLGQIGIESVPLLLKALQDPYYQVRVTAADALGQIRDQRALSPLVNLLIEDEDEEVRSQAAHALGELRNPATTEVLVRALHDQYPVVRGAAARALGMIGNRQGIGPLVALFESGDRATAEDVIWALRTLGADQDLAMQASDTADERRQKDAKMLLARLHEEETTLSPLPPRQFHAVLSGEVSPIHEITIPQEGPPPIEVTQLNPTPRSVPPLPEPIDESGGLESGTVPSEDPDFVLLIEASVHEEARVRKKVAHALAKSHDPRAGDLLRTLLTDEDEDVRASASASLGLLGDQAAVPDLITALEDQSDEVVMRAARSLGEIQDPAAAAPLIQLLDADDYGVRQVAGEALTALGSGATEALVEALNDPEKEIRAGSAESLAAAGWTPTDTVQEVGYLIAEERWSEIGRFGEDALPPLAQFINDPDPEIRLGVVSALAKIGGPSAAVLLEHAAADSSYLVRKRAGLLLREESATEQSEQPEQLELEEPVPEIQEEE</sequence>
<dbReference type="STRING" id="521011.Mpal_2732"/>
<dbReference type="InterPro" id="IPR004155">
    <property type="entry name" value="PBS_lyase_HEAT"/>
</dbReference>